<evidence type="ECO:0000256" key="10">
    <source>
        <dbReference type="PIRSR" id="PIRSR500134-2"/>
    </source>
</evidence>
<evidence type="ECO:0000259" key="12">
    <source>
        <dbReference type="SMART" id="SM00984"/>
    </source>
</evidence>
<protein>
    <recommendedName>
        <fullName evidence="4 8">UDP-glucose 6-dehydrogenase</fullName>
        <ecNumber evidence="3 8">1.1.1.22</ecNumber>
    </recommendedName>
</protein>
<feature type="domain" description="UDP-glucose/GDP-mannose dehydrogenase C-terminal" evidence="12">
    <location>
        <begin position="317"/>
        <end position="419"/>
    </location>
</feature>
<feature type="binding site" evidence="11">
    <location>
        <position position="266"/>
    </location>
    <ligand>
        <name>NAD(+)</name>
        <dbReference type="ChEBI" id="CHEBI:57540"/>
    </ligand>
</feature>
<evidence type="ECO:0000256" key="11">
    <source>
        <dbReference type="PIRSR" id="PIRSR500134-3"/>
    </source>
</evidence>
<dbReference type="PANTHER" id="PTHR43750:SF3">
    <property type="entry name" value="UDP-GLUCOSE 6-DEHYDROGENASE TUAD"/>
    <property type="match status" value="1"/>
</dbReference>
<dbReference type="InterPro" id="IPR036220">
    <property type="entry name" value="UDP-Glc/GDP-Man_DH_C_sf"/>
</dbReference>
<evidence type="ECO:0000313" key="14">
    <source>
        <dbReference type="Proteomes" id="UP000063234"/>
    </source>
</evidence>
<evidence type="ECO:0000256" key="5">
    <source>
        <dbReference type="ARBA" id="ARBA00023002"/>
    </source>
</evidence>
<dbReference type="PIRSF" id="PIRSF500134">
    <property type="entry name" value="UDPglc_DH_bac"/>
    <property type="match status" value="1"/>
</dbReference>
<dbReference type="SUPFAM" id="SSF51735">
    <property type="entry name" value="NAD(P)-binding Rossmann-fold domains"/>
    <property type="match status" value="1"/>
</dbReference>
<evidence type="ECO:0000256" key="9">
    <source>
        <dbReference type="PIRSR" id="PIRSR500134-1"/>
    </source>
</evidence>
<dbReference type="InterPro" id="IPR014027">
    <property type="entry name" value="UDP-Glc/GDP-Man_DH_C"/>
</dbReference>
<feature type="binding site" evidence="10">
    <location>
        <position position="207"/>
    </location>
    <ligand>
        <name>substrate</name>
    </ligand>
</feature>
<keyword evidence="6 8" id="KW-0520">NAD</keyword>
<dbReference type="STRING" id="1298851.TST_0481"/>
<dbReference type="PATRIC" id="fig|1298851.3.peg.493"/>
<comment type="catalytic activity">
    <reaction evidence="7 8">
        <text>UDP-alpha-D-glucose + 2 NAD(+) + H2O = UDP-alpha-D-glucuronate + 2 NADH + 3 H(+)</text>
        <dbReference type="Rhea" id="RHEA:23596"/>
        <dbReference type="ChEBI" id="CHEBI:15377"/>
        <dbReference type="ChEBI" id="CHEBI:15378"/>
        <dbReference type="ChEBI" id="CHEBI:57540"/>
        <dbReference type="ChEBI" id="CHEBI:57945"/>
        <dbReference type="ChEBI" id="CHEBI:58052"/>
        <dbReference type="ChEBI" id="CHEBI:58885"/>
        <dbReference type="EC" id="1.1.1.22"/>
    </reaction>
</comment>
<evidence type="ECO:0000256" key="8">
    <source>
        <dbReference type="PIRNR" id="PIRNR000124"/>
    </source>
</evidence>
<dbReference type="InterPro" id="IPR036291">
    <property type="entry name" value="NAD(P)-bd_dom_sf"/>
</dbReference>
<dbReference type="GO" id="GO:0003979">
    <property type="term" value="F:UDP-glucose 6-dehydrogenase activity"/>
    <property type="evidence" value="ECO:0007669"/>
    <property type="project" value="UniProtKB-EC"/>
</dbReference>
<sequence>MKIAVIGAGYVGLVTATCFAEFGNEVVCVDKVKEKVEMLQKGEIPFYEPGLSELVKRNLSEGRLSFTQDIDSAIRDSLVIFIAVGTPPRGDGSADLTYVEEVAKKIAENLNDYKVVVTKSTVPVGTGHKIKEIIEKNKKNNVSFDVASNPEFLREGSAVYDFMHPDRVVIGTESDSARAILRDLYRPLYLRDTPFVFTDIKTAELIKYASNSYLAMRISFINEIANLCDIVGADVHVVAKAMGLDGRIGPKFLHPGPGFGGSCFPKDTKALIKIAEEHGYDFRLVKATVEVNEKQRERAFKKIKNMLGGSVEGKTVAVLGLSFKPNTDDIRESPALHIIERLLEEKAKVRAYDPAAMENVKKVFGDSIIYCKNSYDAATGADAVVIVTEWNQFRNMNLAKVKDAMAGDAIIDLRNIFEPEKVKALGFRYTGMGRN</sequence>
<feature type="binding site" evidence="11">
    <location>
        <position position="331"/>
    </location>
    <ligand>
        <name>NAD(+)</name>
        <dbReference type="ChEBI" id="CHEBI:57540"/>
    </ligand>
</feature>
<evidence type="ECO:0000256" key="3">
    <source>
        <dbReference type="ARBA" id="ARBA00012954"/>
    </source>
</evidence>
<evidence type="ECO:0000256" key="1">
    <source>
        <dbReference type="ARBA" id="ARBA00004701"/>
    </source>
</evidence>
<dbReference type="GO" id="GO:0000271">
    <property type="term" value="P:polysaccharide biosynthetic process"/>
    <property type="evidence" value="ECO:0007669"/>
    <property type="project" value="InterPro"/>
</dbReference>
<dbReference type="GO" id="GO:0006065">
    <property type="term" value="P:UDP-glucuronate biosynthetic process"/>
    <property type="evidence" value="ECO:0007669"/>
    <property type="project" value="UniProtKB-UniPathway"/>
</dbReference>
<feature type="binding site" evidence="11">
    <location>
        <position position="121"/>
    </location>
    <ligand>
        <name>NAD(+)</name>
        <dbReference type="ChEBI" id="CHEBI:57540"/>
    </ligand>
</feature>
<dbReference type="Pfam" id="PF03720">
    <property type="entry name" value="UDPG_MGDP_dh_C"/>
    <property type="match status" value="1"/>
</dbReference>
<dbReference type="OrthoDB" id="9803238at2"/>
<feature type="binding site" evidence="10">
    <location>
        <begin position="152"/>
        <end position="155"/>
    </location>
    <ligand>
        <name>substrate</name>
    </ligand>
</feature>
<feature type="binding site" evidence="11">
    <location>
        <position position="86"/>
    </location>
    <ligand>
        <name>NAD(+)</name>
        <dbReference type="ChEBI" id="CHEBI:57540"/>
    </ligand>
</feature>
<feature type="binding site" evidence="10">
    <location>
        <position position="324"/>
    </location>
    <ligand>
        <name>substrate</name>
    </ligand>
</feature>
<dbReference type="KEGG" id="ttk:TST_0481"/>
<dbReference type="NCBIfam" id="TIGR03026">
    <property type="entry name" value="NDP-sugDHase"/>
    <property type="match status" value="1"/>
</dbReference>
<keyword evidence="14" id="KW-1185">Reference proteome</keyword>
<keyword evidence="5 8" id="KW-0560">Oxidoreductase</keyword>
<dbReference type="RefSeq" id="WP_068549206.1">
    <property type="nucleotide sequence ID" value="NZ_AP013035.1"/>
</dbReference>
<dbReference type="InterPro" id="IPR028357">
    <property type="entry name" value="UDPglc_DH_bac"/>
</dbReference>
<dbReference type="Pfam" id="PF00984">
    <property type="entry name" value="UDPG_MGDP_dh"/>
    <property type="match status" value="1"/>
</dbReference>
<dbReference type="SUPFAM" id="SSF52413">
    <property type="entry name" value="UDP-glucose/GDP-mannose dehydrogenase C-terminal domain"/>
    <property type="match status" value="1"/>
</dbReference>
<proteinExistence type="inferred from homology"/>
<evidence type="ECO:0000313" key="13">
    <source>
        <dbReference type="EMBL" id="BAT71288.1"/>
    </source>
</evidence>
<dbReference type="GO" id="GO:0051287">
    <property type="term" value="F:NAD binding"/>
    <property type="evidence" value="ECO:0007669"/>
    <property type="project" value="InterPro"/>
</dbReference>
<feature type="binding site" evidence="11">
    <location>
        <position position="155"/>
    </location>
    <ligand>
        <name>NAD(+)</name>
        <dbReference type="ChEBI" id="CHEBI:57540"/>
    </ligand>
</feature>
<evidence type="ECO:0000256" key="7">
    <source>
        <dbReference type="ARBA" id="ARBA00047473"/>
    </source>
</evidence>
<feature type="binding site" evidence="10">
    <location>
        <begin position="252"/>
        <end position="256"/>
    </location>
    <ligand>
        <name>substrate</name>
    </ligand>
</feature>
<dbReference type="SUPFAM" id="SSF48179">
    <property type="entry name" value="6-phosphogluconate dehydrogenase C-terminal domain-like"/>
    <property type="match status" value="1"/>
</dbReference>
<dbReference type="EMBL" id="AP013035">
    <property type="protein sequence ID" value="BAT71288.1"/>
    <property type="molecule type" value="Genomic_DNA"/>
</dbReference>
<name>A0A0S3QSH1_THET7</name>
<dbReference type="InterPro" id="IPR008927">
    <property type="entry name" value="6-PGluconate_DH-like_C_sf"/>
</dbReference>
<dbReference type="Pfam" id="PF03721">
    <property type="entry name" value="UDPG_MGDP_dh_N"/>
    <property type="match status" value="1"/>
</dbReference>
<dbReference type="PIRSF" id="PIRSF000124">
    <property type="entry name" value="UDPglc_GDPman_dh"/>
    <property type="match status" value="1"/>
</dbReference>
<dbReference type="Gene3D" id="3.40.50.720">
    <property type="entry name" value="NAD(P)-binding Rossmann-like Domain"/>
    <property type="match status" value="2"/>
</dbReference>
<dbReference type="Gene3D" id="1.20.5.100">
    <property type="entry name" value="Cytochrome c1, transmembrane anchor, C-terminal"/>
    <property type="match status" value="1"/>
</dbReference>
<gene>
    <name evidence="13" type="primary">ugd</name>
    <name evidence="13" type="ORF">TST_0481</name>
</gene>
<organism evidence="13 14">
    <name type="scientific">Thermosulfidibacter takaii (strain DSM 17441 / JCM 13301 / NBRC 103674 / ABI70S6)</name>
    <dbReference type="NCBI Taxonomy" id="1298851"/>
    <lineage>
        <taxon>Bacteria</taxon>
        <taxon>Pseudomonadati</taxon>
        <taxon>Thermosulfidibacterota</taxon>
        <taxon>Thermosulfidibacteria</taxon>
        <taxon>Thermosulfidibacterales</taxon>
        <taxon>Thermosulfidibacteraceae</taxon>
    </lineage>
</organism>
<reference evidence="14" key="1">
    <citation type="journal article" date="2018" name="Science">
        <title>A primordial and reversible TCA cycle in a facultatively chemolithoautotrophic thermophile.</title>
        <authorList>
            <person name="Nunoura T."/>
            <person name="Chikaraishi Y."/>
            <person name="Izaki R."/>
            <person name="Suwa T."/>
            <person name="Sato T."/>
            <person name="Harada T."/>
            <person name="Mori K."/>
            <person name="Kato Y."/>
            <person name="Miyazaki M."/>
            <person name="Shimamura S."/>
            <person name="Yanagawa K."/>
            <person name="Shuto A."/>
            <person name="Ohkouchi N."/>
            <person name="Fujita N."/>
            <person name="Takaki Y."/>
            <person name="Atomi H."/>
            <person name="Takai K."/>
        </authorList>
    </citation>
    <scope>NUCLEOTIDE SEQUENCE [LARGE SCALE GENOMIC DNA]</scope>
    <source>
        <strain evidence="14">DSM 17441 / JCM 13301 / NBRC 103674 / ABI70S6</strain>
    </source>
</reference>
<feature type="binding site" evidence="10">
    <location>
        <position position="260"/>
    </location>
    <ligand>
        <name>substrate</name>
    </ligand>
</feature>
<comment type="pathway">
    <text evidence="1">Nucleotide-sugar biosynthesis; UDP-alpha-D-glucuronate biosynthesis; UDP-alpha-D-glucuronate from UDP-alpha-D-glucose: step 1/1.</text>
</comment>
<dbReference type="InterPro" id="IPR014026">
    <property type="entry name" value="UDP-Glc/GDP-Man_DH_dimer"/>
</dbReference>
<evidence type="ECO:0000256" key="4">
    <source>
        <dbReference type="ARBA" id="ARBA00015132"/>
    </source>
</evidence>
<dbReference type="EC" id="1.1.1.22" evidence="3 8"/>
<feature type="active site" description="Nucleophile" evidence="9">
    <location>
        <position position="263"/>
    </location>
</feature>
<accession>A0A0S3QSH1</accession>
<dbReference type="Proteomes" id="UP000063234">
    <property type="component" value="Chromosome"/>
</dbReference>
<evidence type="ECO:0000256" key="2">
    <source>
        <dbReference type="ARBA" id="ARBA00006601"/>
    </source>
</evidence>
<feature type="binding site" evidence="11">
    <location>
        <position position="35"/>
    </location>
    <ligand>
        <name>NAD(+)</name>
        <dbReference type="ChEBI" id="CHEBI:57540"/>
    </ligand>
</feature>
<feature type="binding site" evidence="11">
    <location>
        <position position="30"/>
    </location>
    <ligand>
        <name>NAD(+)</name>
        <dbReference type="ChEBI" id="CHEBI:57540"/>
    </ligand>
</feature>
<dbReference type="AlphaFoldDB" id="A0A0S3QSH1"/>
<dbReference type="PANTHER" id="PTHR43750">
    <property type="entry name" value="UDP-GLUCOSE 6-DEHYDROGENASE TUAD"/>
    <property type="match status" value="1"/>
</dbReference>
<comment type="similarity">
    <text evidence="2 8">Belongs to the UDP-glucose/GDP-mannose dehydrogenase family.</text>
</comment>
<evidence type="ECO:0000256" key="6">
    <source>
        <dbReference type="ARBA" id="ARBA00023027"/>
    </source>
</evidence>
<dbReference type="InterPro" id="IPR001732">
    <property type="entry name" value="UDP-Glc/GDP-Man_DH_N"/>
</dbReference>
<dbReference type="UniPathway" id="UPA00038">
    <property type="reaction ID" value="UER00491"/>
</dbReference>
<dbReference type="InterPro" id="IPR017476">
    <property type="entry name" value="UDP-Glc/GDP-Man"/>
</dbReference>
<dbReference type="SMART" id="SM00984">
    <property type="entry name" value="UDPG_MGDP_dh_C"/>
    <property type="match status" value="1"/>
</dbReference>